<organism evidence="2 3">
    <name type="scientific">Helicobacter muridarum</name>
    <dbReference type="NCBI Taxonomy" id="216"/>
    <lineage>
        <taxon>Bacteria</taxon>
        <taxon>Pseudomonadati</taxon>
        <taxon>Campylobacterota</taxon>
        <taxon>Epsilonproteobacteria</taxon>
        <taxon>Campylobacterales</taxon>
        <taxon>Helicobacteraceae</taxon>
        <taxon>Helicobacter</taxon>
    </lineage>
</organism>
<gene>
    <name evidence="2" type="ORF">NCTC12714_01915</name>
</gene>
<evidence type="ECO:0000256" key="1">
    <source>
        <dbReference type="SAM" id="SignalP"/>
    </source>
</evidence>
<dbReference type="AlphaFoldDB" id="A0A377PVU8"/>
<keyword evidence="1" id="KW-0732">Signal</keyword>
<keyword evidence="3" id="KW-1185">Reference proteome</keyword>
<sequence length="192" mass="20592">MKNIISKIVVGSLLSATASAFLHAATIDKSSVEVWFIGYKTPDMVDLAGTFKNIKYTFGKDAKTFMGTLQGASAVIVPTSSEIPDIEAATNNMNKVFFPTLLGKNNIQVTFVKVIEGDNRGVISARVSIGKESTIIPLEYEISDNKLTAKGRLDLHNFSNASKALKALSDAAAGHAGISWPNVDIIFKANIK</sequence>
<evidence type="ECO:0000313" key="3">
    <source>
        <dbReference type="Proteomes" id="UP000255139"/>
    </source>
</evidence>
<evidence type="ECO:0000313" key="2">
    <source>
        <dbReference type="EMBL" id="STQ87098.1"/>
    </source>
</evidence>
<name>A0A377PVU8_9HELI</name>
<accession>A0A377PVU8</accession>
<feature type="signal peptide" evidence="1">
    <location>
        <begin position="1"/>
        <end position="24"/>
    </location>
</feature>
<dbReference type="Proteomes" id="UP000255139">
    <property type="component" value="Unassembled WGS sequence"/>
</dbReference>
<reference evidence="2 3" key="1">
    <citation type="submission" date="2018-06" db="EMBL/GenBank/DDBJ databases">
        <authorList>
            <consortium name="Pathogen Informatics"/>
            <person name="Doyle S."/>
        </authorList>
    </citation>
    <scope>NUCLEOTIDE SEQUENCE [LARGE SCALE GENOMIC DNA]</scope>
    <source>
        <strain evidence="2 3">NCTC12714</strain>
    </source>
</reference>
<proteinExistence type="predicted"/>
<dbReference type="EMBL" id="UGJE01000002">
    <property type="protein sequence ID" value="STQ87098.1"/>
    <property type="molecule type" value="Genomic_DNA"/>
</dbReference>
<protein>
    <submittedName>
        <fullName evidence="2">YceI-like domain protein</fullName>
    </submittedName>
</protein>
<feature type="chain" id="PRO_5016953348" evidence="1">
    <location>
        <begin position="25"/>
        <end position="192"/>
    </location>
</feature>